<reference evidence="14" key="1">
    <citation type="submission" date="2018-12" db="EMBL/GenBank/DDBJ databases">
        <title>Tengunoibacter tsumagoiensis gen. nov., sp. nov., Dictyobacter kobayashii sp. nov., D. alpinus sp. nov., and D. joshuensis sp. nov. and description of Dictyobacteraceae fam. nov. within the order Ktedonobacterales isolated from Tengu-no-mugimeshi.</title>
        <authorList>
            <person name="Wang C.M."/>
            <person name="Zheng Y."/>
            <person name="Sakai Y."/>
            <person name="Toyoda A."/>
            <person name="Minakuchi Y."/>
            <person name="Abe K."/>
            <person name="Yokota A."/>
            <person name="Yabe S."/>
        </authorList>
    </citation>
    <scope>NUCLEOTIDE SEQUENCE [LARGE SCALE GENOMIC DNA]</scope>
    <source>
        <strain evidence="14">Uno16</strain>
    </source>
</reference>
<evidence type="ECO:0000256" key="3">
    <source>
        <dbReference type="ARBA" id="ARBA00022714"/>
    </source>
</evidence>
<dbReference type="GO" id="GO:0004497">
    <property type="term" value="F:monooxygenase activity"/>
    <property type="evidence" value="ECO:0007669"/>
    <property type="project" value="UniProtKB-ARBA"/>
</dbReference>
<dbReference type="EMBL" id="BIFT01000002">
    <property type="protein sequence ID" value="GCE30178.1"/>
    <property type="molecule type" value="Genomic_DNA"/>
</dbReference>
<sequence length="507" mass="56324">MKKFSADECIGRVIEDCRVERRLMCGPTSAVYAAQQQQPRRLVALTLFLLPEALSDAVYQQFRIRFLHAAANLLPLSHPCVLPVYNYGEWEGWPYLITPYKTEGSLATLIKQQVSFSPPRILSLLEQVVEGLEYAHRRGQVHGILTPANVLRNNEESFQVAGFGLRQILERRGILPYTQPSDNFSTLSDTPLCVPKYLAPEYRQGQAAQIRSDVYSLGVMLVELYCGQFLANTLTASEILDLLQQQKEWSLPTSLQKIVMQALAEDPEKRFPRVHDLLTAYAEYVKSNETQVQARQFDDQLNSLVWSSSADRPIQDLHDHQRSEAAPNVLSFVKRWSIPSFSSFPLSLPEIKSNVASMRQPGSKSRRQVTALLAGGLVTGIVGVGGFNLIQRLTTVKPGATIKATNEIGQTTQALNSEQTFLDTRVADHRQRLLIHLPNGNFVAYKQGCTHSGVLVNYDPKTHLLVCPAHGAIFDPAQNGRVIQGPATTPLPQVAIQVNGAGIITLH</sequence>
<evidence type="ECO:0000313" key="14">
    <source>
        <dbReference type="Proteomes" id="UP000287171"/>
    </source>
</evidence>
<evidence type="ECO:0000313" key="13">
    <source>
        <dbReference type="EMBL" id="GCE30178.1"/>
    </source>
</evidence>
<dbReference type="Gene3D" id="1.10.510.10">
    <property type="entry name" value="Transferase(Phosphotransferase) domain 1"/>
    <property type="match status" value="1"/>
</dbReference>
<dbReference type="SUPFAM" id="SSF56112">
    <property type="entry name" value="Protein kinase-like (PK-like)"/>
    <property type="match status" value="1"/>
</dbReference>
<dbReference type="GO" id="GO:0016705">
    <property type="term" value="F:oxidoreductase activity, acting on paired donors, with incorporation or reduction of molecular oxygen"/>
    <property type="evidence" value="ECO:0007669"/>
    <property type="project" value="UniProtKB-ARBA"/>
</dbReference>
<name>A0A402BFK8_9CHLR</name>
<keyword evidence="8" id="KW-0408">Iron</keyword>
<dbReference type="Gene3D" id="2.102.10.10">
    <property type="entry name" value="Rieske [2Fe-2S] iron-sulphur domain"/>
    <property type="match status" value="1"/>
</dbReference>
<evidence type="ECO:0000256" key="6">
    <source>
        <dbReference type="ARBA" id="ARBA00022777"/>
    </source>
</evidence>
<dbReference type="GO" id="GO:0046872">
    <property type="term" value="F:metal ion binding"/>
    <property type="evidence" value="ECO:0007669"/>
    <property type="project" value="UniProtKB-KW"/>
</dbReference>
<dbReference type="CDD" id="cd14014">
    <property type="entry name" value="STKc_PknB_like"/>
    <property type="match status" value="1"/>
</dbReference>
<proteinExistence type="predicted"/>
<dbReference type="GO" id="GO:0051537">
    <property type="term" value="F:2 iron, 2 sulfur cluster binding"/>
    <property type="evidence" value="ECO:0007669"/>
    <property type="project" value="UniProtKB-KW"/>
</dbReference>
<dbReference type="Pfam" id="PF00069">
    <property type="entry name" value="Pkinase"/>
    <property type="match status" value="1"/>
</dbReference>
<evidence type="ECO:0000256" key="10">
    <source>
        <dbReference type="SAM" id="Phobius"/>
    </source>
</evidence>
<dbReference type="Pfam" id="PF00355">
    <property type="entry name" value="Rieske"/>
    <property type="match status" value="1"/>
</dbReference>
<dbReference type="InterPro" id="IPR017941">
    <property type="entry name" value="Rieske_2Fe-2S"/>
</dbReference>
<gene>
    <name evidence="13" type="ORF">KDA_56620</name>
</gene>
<keyword evidence="14" id="KW-1185">Reference proteome</keyword>
<protein>
    <recommendedName>
        <fullName evidence="1">non-specific serine/threonine protein kinase</fullName>
        <ecNumber evidence="1">2.7.11.1</ecNumber>
    </recommendedName>
</protein>
<dbReference type="AlphaFoldDB" id="A0A402BFK8"/>
<evidence type="ECO:0000256" key="5">
    <source>
        <dbReference type="ARBA" id="ARBA00022741"/>
    </source>
</evidence>
<feature type="transmembrane region" description="Helical" evidence="10">
    <location>
        <begin position="369"/>
        <end position="390"/>
    </location>
</feature>
<keyword evidence="2" id="KW-0808">Transferase</keyword>
<keyword evidence="7" id="KW-0067">ATP-binding</keyword>
<dbReference type="PANTHER" id="PTHR43671:SF13">
    <property type="entry name" value="SERINE_THREONINE-PROTEIN KINASE NEK2"/>
    <property type="match status" value="1"/>
</dbReference>
<evidence type="ECO:0000256" key="9">
    <source>
        <dbReference type="ARBA" id="ARBA00023014"/>
    </source>
</evidence>
<evidence type="ECO:0000256" key="1">
    <source>
        <dbReference type="ARBA" id="ARBA00012513"/>
    </source>
</evidence>
<feature type="domain" description="Rieske" evidence="12">
    <location>
        <begin position="412"/>
        <end position="505"/>
    </location>
</feature>
<evidence type="ECO:0000259" key="12">
    <source>
        <dbReference type="PROSITE" id="PS51296"/>
    </source>
</evidence>
<dbReference type="Proteomes" id="UP000287171">
    <property type="component" value="Unassembled WGS sequence"/>
</dbReference>
<dbReference type="Gene3D" id="3.30.200.20">
    <property type="entry name" value="Phosphorylase Kinase, domain 1"/>
    <property type="match status" value="1"/>
</dbReference>
<dbReference type="PROSITE" id="PS51296">
    <property type="entry name" value="RIESKE"/>
    <property type="match status" value="1"/>
</dbReference>
<evidence type="ECO:0000259" key="11">
    <source>
        <dbReference type="PROSITE" id="PS50011"/>
    </source>
</evidence>
<organism evidence="13 14">
    <name type="scientific">Dictyobacter alpinus</name>
    <dbReference type="NCBI Taxonomy" id="2014873"/>
    <lineage>
        <taxon>Bacteria</taxon>
        <taxon>Bacillati</taxon>
        <taxon>Chloroflexota</taxon>
        <taxon>Ktedonobacteria</taxon>
        <taxon>Ktedonobacterales</taxon>
        <taxon>Dictyobacteraceae</taxon>
        <taxon>Dictyobacter</taxon>
    </lineage>
</organism>
<dbReference type="EC" id="2.7.11.1" evidence="1"/>
<dbReference type="InterPro" id="IPR011009">
    <property type="entry name" value="Kinase-like_dom_sf"/>
</dbReference>
<keyword evidence="9" id="KW-0411">Iron-sulfur</keyword>
<dbReference type="GO" id="GO:0004674">
    <property type="term" value="F:protein serine/threonine kinase activity"/>
    <property type="evidence" value="ECO:0007669"/>
    <property type="project" value="UniProtKB-EC"/>
</dbReference>
<evidence type="ECO:0000256" key="7">
    <source>
        <dbReference type="ARBA" id="ARBA00022840"/>
    </source>
</evidence>
<dbReference type="InterPro" id="IPR050660">
    <property type="entry name" value="NEK_Ser/Thr_kinase"/>
</dbReference>
<dbReference type="SUPFAM" id="SSF50022">
    <property type="entry name" value="ISP domain"/>
    <property type="match status" value="1"/>
</dbReference>
<dbReference type="PANTHER" id="PTHR43671">
    <property type="entry name" value="SERINE/THREONINE-PROTEIN KINASE NEK"/>
    <property type="match status" value="1"/>
</dbReference>
<dbReference type="InterPro" id="IPR000719">
    <property type="entry name" value="Prot_kinase_dom"/>
</dbReference>
<dbReference type="OrthoDB" id="9802613at2"/>
<dbReference type="InterPro" id="IPR036922">
    <property type="entry name" value="Rieske_2Fe-2S_sf"/>
</dbReference>
<evidence type="ECO:0000256" key="2">
    <source>
        <dbReference type="ARBA" id="ARBA00022679"/>
    </source>
</evidence>
<evidence type="ECO:0000256" key="4">
    <source>
        <dbReference type="ARBA" id="ARBA00022723"/>
    </source>
</evidence>
<accession>A0A402BFK8</accession>
<keyword evidence="10" id="KW-0812">Transmembrane</keyword>
<feature type="domain" description="Protein kinase" evidence="11">
    <location>
        <begin position="17"/>
        <end position="285"/>
    </location>
</feature>
<keyword evidence="5" id="KW-0547">Nucleotide-binding</keyword>
<keyword evidence="10" id="KW-1133">Transmembrane helix</keyword>
<keyword evidence="4" id="KW-0479">Metal-binding</keyword>
<keyword evidence="3" id="KW-0001">2Fe-2S</keyword>
<dbReference type="GO" id="GO:0005524">
    <property type="term" value="F:ATP binding"/>
    <property type="evidence" value="ECO:0007669"/>
    <property type="project" value="UniProtKB-KW"/>
</dbReference>
<dbReference type="PROSITE" id="PS50011">
    <property type="entry name" value="PROTEIN_KINASE_DOM"/>
    <property type="match status" value="1"/>
</dbReference>
<dbReference type="RefSeq" id="WP_126630333.1">
    <property type="nucleotide sequence ID" value="NZ_BIFT01000002.1"/>
</dbReference>
<keyword evidence="10" id="KW-0472">Membrane</keyword>
<evidence type="ECO:0000256" key="8">
    <source>
        <dbReference type="ARBA" id="ARBA00023004"/>
    </source>
</evidence>
<comment type="caution">
    <text evidence="13">The sequence shown here is derived from an EMBL/GenBank/DDBJ whole genome shotgun (WGS) entry which is preliminary data.</text>
</comment>
<keyword evidence="6" id="KW-0418">Kinase</keyword>